<dbReference type="SUPFAM" id="SSF161098">
    <property type="entry name" value="MetI-like"/>
    <property type="match status" value="1"/>
</dbReference>
<evidence type="ECO:0000259" key="8">
    <source>
        <dbReference type="PROSITE" id="PS50928"/>
    </source>
</evidence>
<dbReference type="PANTHER" id="PTHR30151:SF0">
    <property type="entry name" value="ABC TRANSPORTER PERMEASE PROTEIN MJ0413-RELATED"/>
    <property type="match status" value="1"/>
</dbReference>
<evidence type="ECO:0000313" key="10">
    <source>
        <dbReference type="EMBL" id="SFB09562.1"/>
    </source>
</evidence>
<keyword evidence="6 7" id="KW-0472">Membrane</keyword>
<sequence>MKAPTFRSVTHRSVGWIFVLVLMGLWEIAGRRDASGLFPPLSEVLTETLEVLRSDALTNDILPSVARALAGFVLGSAAGIALGVVLGWWRALEPWTTAPLEFLRAVPVPALVPLAVALYGSTDPMKVGIIALGAFWPVLLNTVDGIRRVDPGYIESARVYTSGSSFSILRRVVLPAATPQITTGLRIGLAISLILMVVSEMFGASSGLGYLVLQSQRLYAMTSMYAGVVILALVGLLLTALFSAVEKRAMSWFDGMKGRTS</sequence>
<dbReference type="STRING" id="748909.SAMN05192575_103325"/>
<evidence type="ECO:0000256" key="4">
    <source>
        <dbReference type="ARBA" id="ARBA00022692"/>
    </source>
</evidence>
<dbReference type="InterPro" id="IPR035906">
    <property type="entry name" value="MetI-like_sf"/>
</dbReference>
<dbReference type="Gene3D" id="1.10.3720.10">
    <property type="entry name" value="MetI-like"/>
    <property type="match status" value="1"/>
</dbReference>
<feature type="transmembrane region" description="Helical" evidence="7">
    <location>
        <begin position="68"/>
        <end position="89"/>
    </location>
</feature>
<dbReference type="EMBL" id="FOKC01000003">
    <property type="protein sequence ID" value="SFB09562.1"/>
    <property type="molecule type" value="Genomic_DNA"/>
</dbReference>
<evidence type="ECO:0000256" key="6">
    <source>
        <dbReference type="ARBA" id="ARBA00023136"/>
    </source>
</evidence>
<dbReference type="AlphaFoldDB" id="A0A1I0Y8N5"/>
<evidence type="ECO:0000256" key="7">
    <source>
        <dbReference type="RuleBase" id="RU363032"/>
    </source>
</evidence>
<organism evidence="10 11">
    <name type="scientific">Nocardioides alpinus</name>
    <dbReference type="NCBI Taxonomy" id="748909"/>
    <lineage>
        <taxon>Bacteria</taxon>
        <taxon>Bacillati</taxon>
        <taxon>Actinomycetota</taxon>
        <taxon>Actinomycetes</taxon>
        <taxon>Propionibacteriales</taxon>
        <taxon>Nocardioidaceae</taxon>
        <taxon>Nocardioides</taxon>
    </lineage>
</organism>
<gene>
    <name evidence="9" type="ORF">CXG46_14765</name>
    <name evidence="10" type="ORF">SAMN05192575_103325</name>
</gene>
<name>A0A1I0Y8N5_9ACTN</name>
<keyword evidence="4 7" id="KW-0812">Transmembrane</keyword>
<keyword evidence="12" id="KW-1185">Reference proteome</keyword>
<dbReference type="GO" id="GO:0005886">
    <property type="term" value="C:plasma membrane"/>
    <property type="evidence" value="ECO:0007669"/>
    <property type="project" value="UniProtKB-SubCell"/>
</dbReference>
<evidence type="ECO:0000313" key="11">
    <source>
        <dbReference type="Proteomes" id="UP000199113"/>
    </source>
</evidence>
<dbReference type="OrthoDB" id="3173654at2"/>
<protein>
    <submittedName>
        <fullName evidence="9">ABC transporter permease</fullName>
    </submittedName>
    <submittedName>
        <fullName evidence="10">ABC-type nitrate/sulfonate/bicarbonate transport system, permease component</fullName>
    </submittedName>
</protein>
<evidence type="ECO:0000256" key="1">
    <source>
        <dbReference type="ARBA" id="ARBA00004651"/>
    </source>
</evidence>
<evidence type="ECO:0000313" key="12">
    <source>
        <dbReference type="Proteomes" id="UP000233565"/>
    </source>
</evidence>
<dbReference type="RefSeq" id="WP_091197720.1">
    <property type="nucleotide sequence ID" value="NZ_FOKC01000003.1"/>
</dbReference>
<dbReference type="InterPro" id="IPR000515">
    <property type="entry name" value="MetI-like"/>
</dbReference>
<feature type="transmembrane region" description="Helical" evidence="7">
    <location>
        <begin position="12"/>
        <end position="29"/>
    </location>
</feature>
<accession>A0A1I0Y8N5</accession>
<evidence type="ECO:0000256" key="3">
    <source>
        <dbReference type="ARBA" id="ARBA00022475"/>
    </source>
</evidence>
<evidence type="ECO:0000313" key="9">
    <source>
        <dbReference type="EMBL" id="PKH38988.1"/>
    </source>
</evidence>
<dbReference type="Pfam" id="PF00528">
    <property type="entry name" value="BPD_transp_1"/>
    <property type="match status" value="1"/>
</dbReference>
<keyword evidence="3" id="KW-1003">Cell membrane</keyword>
<reference evidence="10" key="1">
    <citation type="submission" date="2016-10" db="EMBL/GenBank/DDBJ databases">
        <authorList>
            <person name="de Groot N.N."/>
        </authorList>
    </citation>
    <scope>NUCLEOTIDE SEQUENCE [LARGE SCALE GENOMIC DNA]</scope>
    <source>
        <strain evidence="10">CGMCC 1.10697</strain>
    </source>
</reference>
<reference evidence="9 12" key="2">
    <citation type="submission" date="2017-12" db="EMBL/GenBank/DDBJ databases">
        <title>Pharmacopeia of the Arctic Ocean.</title>
        <authorList>
            <person name="Collins E."/>
            <person name="Ducluzeau A.-L."/>
        </authorList>
    </citation>
    <scope>NUCLEOTIDE SEQUENCE [LARGE SCALE GENOMIC DNA]</scope>
    <source>
        <strain evidence="9 12">DSM 23325</strain>
    </source>
</reference>
<comment type="subcellular location">
    <subcellularLocation>
        <location evidence="1 7">Cell membrane</location>
        <topology evidence="1 7">Multi-pass membrane protein</topology>
    </subcellularLocation>
</comment>
<feature type="transmembrane region" description="Helical" evidence="7">
    <location>
        <begin position="187"/>
        <end position="212"/>
    </location>
</feature>
<keyword evidence="2 7" id="KW-0813">Transport</keyword>
<dbReference type="CDD" id="cd06261">
    <property type="entry name" value="TM_PBP2"/>
    <property type="match status" value="1"/>
</dbReference>
<evidence type="ECO:0000256" key="2">
    <source>
        <dbReference type="ARBA" id="ARBA00022448"/>
    </source>
</evidence>
<dbReference type="Proteomes" id="UP000199113">
    <property type="component" value="Unassembled WGS sequence"/>
</dbReference>
<evidence type="ECO:0000256" key="5">
    <source>
        <dbReference type="ARBA" id="ARBA00022989"/>
    </source>
</evidence>
<keyword evidence="5 7" id="KW-1133">Transmembrane helix</keyword>
<dbReference type="PANTHER" id="PTHR30151">
    <property type="entry name" value="ALKANE SULFONATE ABC TRANSPORTER-RELATED, MEMBRANE SUBUNIT"/>
    <property type="match status" value="1"/>
</dbReference>
<dbReference type="PROSITE" id="PS50928">
    <property type="entry name" value="ABC_TM1"/>
    <property type="match status" value="1"/>
</dbReference>
<feature type="domain" description="ABC transmembrane type-1" evidence="8">
    <location>
        <begin position="61"/>
        <end position="242"/>
    </location>
</feature>
<comment type="similarity">
    <text evidence="7">Belongs to the binding-protein-dependent transport system permease family.</text>
</comment>
<proteinExistence type="inferred from homology"/>
<feature type="transmembrane region" description="Helical" evidence="7">
    <location>
        <begin position="224"/>
        <end position="245"/>
    </location>
</feature>
<dbReference type="GO" id="GO:0055085">
    <property type="term" value="P:transmembrane transport"/>
    <property type="evidence" value="ECO:0007669"/>
    <property type="project" value="InterPro"/>
</dbReference>
<dbReference type="Proteomes" id="UP000233565">
    <property type="component" value="Unassembled WGS sequence"/>
</dbReference>
<dbReference type="EMBL" id="PJBV01000032">
    <property type="protein sequence ID" value="PKH38988.1"/>
    <property type="molecule type" value="Genomic_DNA"/>
</dbReference>